<dbReference type="SUPFAM" id="SSF56672">
    <property type="entry name" value="DNA/RNA polymerases"/>
    <property type="match status" value="1"/>
</dbReference>
<dbReference type="InterPro" id="IPR043502">
    <property type="entry name" value="DNA/RNA_pol_sf"/>
</dbReference>
<feature type="domain" description="Reverse transcriptase/retrotransposon-derived protein RNase H-like" evidence="1">
    <location>
        <begin position="2"/>
        <end position="55"/>
    </location>
</feature>
<dbReference type="InterPro" id="IPR041588">
    <property type="entry name" value="Integrase_H2C2"/>
</dbReference>
<accession>A0AA89C3U3</accession>
<keyword evidence="4" id="KW-1185">Reference proteome</keyword>
<dbReference type="InterPro" id="IPR050951">
    <property type="entry name" value="Retrovirus_Pol_polyprotein"/>
</dbReference>
<dbReference type="Gene3D" id="1.10.340.70">
    <property type="match status" value="1"/>
</dbReference>
<dbReference type="Proteomes" id="UP001186944">
    <property type="component" value="Unassembled WGS sequence"/>
</dbReference>
<dbReference type="PANTHER" id="PTHR37984:SF15">
    <property type="entry name" value="INTEGRASE CATALYTIC DOMAIN-CONTAINING PROTEIN"/>
    <property type="match status" value="1"/>
</dbReference>
<dbReference type="FunFam" id="1.10.340.70:FF:000001">
    <property type="entry name" value="Retrovirus-related Pol polyprotein from transposon gypsy-like Protein"/>
    <property type="match status" value="1"/>
</dbReference>
<organism evidence="3 4">
    <name type="scientific">Pinctada imbricata</name>
    <name type="common">Atlantic pearl-oyster</name>
    <name type="synonym">Pinctada martensii</name>
    <dbReference type="NCBI Taxonomy" id="66713"/>
    <lineage>
        <taxon>Eukaryota</taxon>
        <taxon>Metazoa</taxon>
        <taxon>Spiralia</taxon>
        <taxon>Lophotrochozoa</taxon>
        <taxon>Mollusca</taxon>
        <taxon>Bivalvia</taxon>
        <taxon>Autobranchia</taxon>
        <taxon>Pteriomorphia</taxon>
        <taxon>Pterioida</taxon>
        <taxon>Pterioidea</taxon>
        <taxon>Pteriidae</taxon>
        <taxon>Pinctada</taxon>
    </lineage>
</organism>
<dbReference type="Pfam" id="PF17919">
    <property type="entry name" value="RT_RNaseH_2"/>
    <property type="match status" value="1"/>
</dbReference>
<protein>
    <recommendedName>
        <fullName evidence="5">Integrase zinc-binding domain-containing protein</fullName>
    </recommendedName>
</protein>
<evidence type="ECO:0000313" key="4">
    <source>
        <dbReference type="Proteomes" id="UP001186944"/>
    </source>
</evidence>
<sequence length="250" mass="28939">MCSGPILGYPRQNGKYILDTDASNVGIGGVLSQIQEGQERVLSNASKKLDVHQARKPFDSTDTDWGEFKENVDDVTELGNEVRAVTRSQTKDSVSTCQWIEGYSTQDISNTQREDIILKQLHEWMDKGCIPSRDSINGSCPEIRKYWINWLLIERRNDVLYMRKVSSTKIATYLLLVLEKLRKKVLDVFHSNVTAGHFGVSKKTMKIKERFYWYKMRECIRLYIQNCERCNKVKQLRSKPKAALHSYLAH</sequence>
<dbReference type="EMBL" id="VSWD01000004">
    <property type="protein sequence ID" value="KAK3104828.1"/>
    <property type="molecule type" value="Genomic_DNA"/>
</dbReference>
<dbReference type="AlphaFoldDB" id="A0AA89C3U3"/>
<evidence type="ECO:0000259" key="1">
    <source>
        <dbReference type="Pfam" id="PF17919"/>
    </source>
</evidence>
<feature type="domain" description="Integrase zinc-binding" evidence="2">
    <location>
        <begin position="179"/>
        <end position="234"/>
    </location>
</feature>
<name>A0AA89C3U3_PINIB</name>
<evidence type="ECO:0000259" key="2">
    <source>
        <dbReference type="Pfam" id="PF17921"/>
    </source>
</evidence>
<dbReference type="Pfam" id="PF17921">
    <property type="entry name" value="Integrase_H2C2"/>
    <property type="match status" value="1"/>
</dbReference>
<reference evidence="3" key="1">
    <citation type="submission" date="2019-08" db="EMBL/GenBank/DDBJ databases">
        <title>The improved chromosome-level genome for the pearl oyster Pinctada fucata martensii using PacBio sequencing and Hi-C.</title>
        <authorList>
            <person name="Zheng Z."/>
        </authorList>
    </citation>
    <scope>NUCLEOTIDE SEQUENCE</scope>
    <source>
        <strain evidence="3">ZZ-2019</strain>
        <tissue evidence="3">Adductor muscle</tissue>
    </source>
</reference>
<evidence type="ECO:0000313" key="3">
    <source>
        <dbReference type="EMBL" id="KAK3104828.1"/>
    </source>
</evidence>
<proteinExistence type="predicted"/>
<gene>
    <name evidence="3" type="ORF">FSP39_011111</name>
</gene>
<dbReference type="PANTHER" id="PTHR37984">
    <property type="entry name" value="PROTEIN CBG26694"/>
    <property type="match status" value="1"/>
</dbReference>
<evidence type="ECO:0008006" key="5">
    <source>
        <dbReference type="Google" id="ProtNLM"/>
    </source>
</evidence>
<dbReference type="InterPro" id="IPR041577">
    <property type="entry name" value="RT_RNaseH_2"/>
</dbReference>
<comment type="caution">
    <text evidence="3">The sequence shown here is derived from an EMBL/GenBank/DDBJ whole genome shotgun (WGS) entry which is preliminary data.</text>
</comment>